<dbReference type="EMBL" id="JABDTM020028194">
    <property type="protein sequence ID" value="KAH0809341.1"/>
    <property type="molecule type" value="Genomic_DNA"/>
</dbReference>
<evidence type="ECO:0000313" key="2">
    <source>
        <dbReference type="EMBL" id="KAH0809341.1"/>
    </source>
</evidence>
<feature type="compositionally biased region" description="Polar residues" evidence="1">
    <location>
        <begin position="21"/>
        <end position="34"/>
    </location>
</feature>
<keyword evidence="3" id="KW-1185">Reference proteome</keyword>
<organism evidence="2 3">
    <name type="scientific">Tenebrio molitor</name>
    <name type="common">Yellow mealworm beetle</name>
    <dbReference type="NCBI Taxonomy" id="7067"/>
    <lineage>
        <taxon>Eukaryota</taxon>
        <taxon>Metazoa</taxon>
        <taxon>Ecdysozoa</taxon>
        <taxon>Arthropoda</taxon>
        <taxon>Hexapoda</taxon>
        <taxon>Insecta</taxon>
        <taxon>Pterygota</taxon>
        <taxon>Neoptera</taxon>
        <taxon>Endopterygota</taxon>
        <taxon>Coleoptera</taxon>
        <taxon>Polyphaga</taxon>
        <taxon>Cucujiformia</taxon>
        <taxon>Tenebrionidae</taxon>
        <taxon>Tenebrio</taxon>
    </lineage>
</organism>
<accession>A0A8J6H7V7</accession>
<sequence>MAFGTPEPKADPKAKPEVGAATQTDTSPNHNTATTKRHCTLDKTLQISFTLSAPNPPETRLISEQNMIPFIVPQGMFSGPKKLYKSRRDFCERLVAHNDHLEAMWLLDVYFYAFIGQNLSDEPTPHPTYDTVSYS</sequence>
<reference evidence="2" key="1">
    <citation type="journal article" date="2020" name="J Insects Food Feed">
        <title>The yellow mealworm (Tenebrio molitor) genome: a resource for the emerging insects as food and feed industry.</title>
        <authorList>
            <person name="Eriksson T."/>
            <person name="Andere A."/>
            <person name="Kelstrup H."/>
            <person name="Emery V."/>
            <person name="Picard C."/>
        </authorList>
    </citation>
    <scope>NUCLEOTIDE SEQUENCE</scope>
    <source>
        <strain evidence="2">Stoneville</strain>
        <tissue evidence="2">Whole head</tissue>
    </source>
</reference>
<gene>
    <name evidence="2" type="ORF">GEV33_013451</name>
</gene>
<comment type="caution">
    <text evidence="2">The sequence shown here is derived from an EMBL/GenBank/DDBJ whole genome shotgun (WGS) entry which is preliminary data.</text>
</comment>
<protein>
    <submittedName>
        <fullName evidence="2">Uncharacterized protein</fullName>
    </submittedName>
</protein>
<evidence type="ECO:0000313" key="3">
    <source>
        <dbReference type="Proteomes" id="UP000719412"/>
    </source>
</evidence>
<proteinExistence type="predicted"/>
<reference evidence="2" key="2">
    <citation type="submission" date="2021-08" db="EMBL/GenBank/DDBJ databases">
        <authorList>
            <person name="Eriksson T."/>
        </authorList>
    </citation>
    <scope>NUCLEOTIDE SEQUENCE</scope>
    <source>
        <strain evidence="2">Stoneville</strain>
        <tissue evidence="2">Whole head</tissue>
    </source>
</reference>
<feature type="region of interest" description="Disordered" evidence="1">
    <location>
        <begin position="1"/>
        <end position="37"/>
    </location>
</feature>
<evidence type="ECO:0000256" key="1">
    <source>
        <dbReference type="SAM" id="MobiDB-lite"/>
    </source>
</evidence>
<dbReference type="Proteomes" id="UP000719412">
    <property type="component" value="Unassembled WGS sequence"/>
</dbReference>
<name>A0A8J6H7V7_TENMO</name>
<dbReference type="AlphaFoldDB" id="A0A8J6H7V7"/>